<dbReference type="InterPro" id="IPR022594">
    <property type="entry name" value="AcMNPV_30.6kDa"/>
</dbReference>
<reference evidence="1 2" key="1">
    <citation type="journal article" date="2018" name="PLoS ONE">
        <title>Genome analysis of a novel Group I alphabaculovirus obtained from Oxyplax ochracea.</title>
        <authorList>
            <person name="Wang J."/>
            <person name="Hou D."/>
            <person name="Wang Q."/>
            <person name="Kuang W."/>
            <person name="Zhang L."/>
            <person name="Li J."/>
            <person name="Shen S."/>
            <person name="Deng F."/>
            <person name="Wang H."/>
            <person name="Hu Z."/>
            <person name="Wang M."/>
        </authorList>
    </citation>
    <scope>NUCLEOTIDE SEQUENCE [LARGE SCALE GENOMIC DNA]</scope>
    <source>
        <strain evidence="1">435</strain>
    </source>
</reference>
<gene>
    <name evidence="1" type="ORF">Oxoc_ORF64</name>
</gene>
<name>A0A2L0WU39_9ABAC</name>
<dbReference type="Pfam" id="PF10866">
    <property type="entry name" value="DUF2704"/>
    <property type="match status" value="1"/>
</dbReference>
<evidence type="ECO:0000313" key="2">
    <source>
        <dbReference type="Proteomes" id="UP000297028"/>
    </source>
</evidence>
<protein>
    <submittedName>
        <fullName evidence="1">Ac74</fullName>
    </submittedName>
</protein>
<proteinExistence type="predicted"/>
<evidence type="ECO:0000313" key="1">
    <source>
        <dbReference type="EMBL" id="AVA31163.1"/>
    </source>
</evidence>
<dbReference type="EMBL" id="MF143631">
    <property type="protein sequence ID" value="AVA31163.1"/>
    <property type="molecule type" value="Genomic_DNA"/>
</dbReference>
<accession>A0A2L0WU39</accession>
<sequence>MHQTQISKNDNAKIVDANTKIVDANMEEYTVDGLKLKSKYIDYYKALKIIIDFIIMCVSKELSMKDYEQVYAMGRELYEILRSIFIDEPFKLWLENHADQFESKHKNEIVKKLEESLKKMLSNKTQLKSKTIKCIVTDMLNKELHEILLNKELNDDENDVKDCYIKPTCIVETYNCCNLTFNK</sequence>
<organism evidence="1 2">
    <name type="scientific">Oxyplax ochracea nucleopolyhedrovirus</name>
    <dbReference type="NCBI Taxonomy" id="2083176"/>
    <lineage>
        <taxon>Viruses</taxon>
        <taxon>Viruses incertae sedis</taxon>
        <taxon>Naldaviricetes</taxon>
        <taxon>Lefavirales</taxon>
        <taxon>Baculoviridae</taxon>
        <taxon>Alphabaculovirus</taxon>
        <taxon>Alphabaculovirus oxochraceae</taxon>
    </lineage>
</organism>
<keyword evidence="2" id="KW-1185">Reference proteome</keyword>
<dbReference type="Proteomes" id="UP000297028">
    <property type="component" value="Segment"/>
</dbReference>